<accession>A0A3G4ZLW5</accession>
<reference evidence="2" key="1">
    <citation type="submission" date="2018-10" db="EMBL/GenBank/DDBJ databases">
        <title>Hidden diversity of soil giant viruses.</title>
        <authorList>
            <person name="Schulz F."/>
            <person name="Alteio L."/>
            <person name="Goudeau D."/>
            <person name="Ryan E.M."/>
            <person name="Malmstrom R.R."/>
            <person name="Blanchard J."/>
            <person name="Woyke T."/>
        </authorList>
    </citation>
    <scope>NUCLEOTIDE SEQUENCE</scope>
    <source>
        <strain evidence="2">TEV1</strain>
    </source>
</reference>
<keyword evidence="1" id="KW-0472">Membrane</keyword>
<name>A0A3G4ZLW5_9VIRU</name>
<gene>
    <name evidence="2" type="ORF">Terrestrivirus3_106</name>
</gene>
<evidence type="ECO:0000256" key="1">
    <source>
        <dbReference type="SAM" id="Phobius"/>
    </source>
</evidence>
<keyword evidence="1" id="KW-0812">Transmembrane</keyword>
<dbReference type="EMBL" id="MK071981">
    <property type="protein sequence ID" value="AYV75837.1"/>
    <property type="molecule type" value="Genomic_DNA"/>
</dbReference>
<evidence type="ECO:0000313" key="2">
    <source>
        <dbReference type="EMBL" id="AYV75837.1"/>
    </source>
</evidence>
<organism evidence="2">
    <name type="scientific">Terrestrivirus sp</name>
    <dbReference type="NCBI Taxonomy" id="2487775"/>
    <lineage>
        <taxon>Viruses</taxon>
        <taxon>Varidnaviria</taxon>
        <taxon>Bamfordvirae</taxon>
        <taxon>Nucleocytoviricota</taxon>
        <taxon>Megaviricetes</taxon>
        <taxon>Imitervirales</taxon>
        <taxon>Mimiviridae</taxon>
        <taxon>Klosneuvirinae</taxon>
    </lineage>
</organism>
<sequence length="207" mass="22925">MQVQNTVNADLYNGVKIIAIIVIVILVIWCLWACFSGGRSSEYFGSDGVANMNYAVDNSNPIDYSQVDLDIIQPPNYDAYSNLIEGGSLFIPQPVYYDTQGQEVQLGQINGTSDTNVIERKNGGIEYERMQGIGDNGMNFNQCSPACCSDQWPVPFKIPVDKMTCGSQDEFVPTSYMCDNGWQNAGCLCMKKDQNDFLVARGFNSDL</sequence>
<proteinExistence type="predicted"/>
<keyword evidence="1" id="KW-1133">Transmembrane helix</keyword>
<protein>
    <submittedName>
        <fullName evidence="2">Uncharacterized protein</fullName>
    </submittedName>
</protein>
<feature type="transmembrane region" description="Helical" evidence="1">
    <location>
        <begin position="17"/>
        <end position="35"/>
    </location>
</feature>